<feature type="transmembrane region" description="Helical" evidence="1">
    <location>
        <begin position="212"/>
        <end position="232"/>
    </location>
</feature>
<dbReference type="InterPro" id="IPR045340">
    <property type="entry name" value="DUF6533"/>
</dbReference>
<feature type="transmembrane region" description="Helical" evidence="1">
    <location>
        <begin position="122"/>
        <end position="144"/>
    </location>
</feature>
<feature type="domain" description="DUF6533" evidence="2">
    <location>
        <begin position="22"/>
        <end position="67"/>
    </location>
</feature>
<evidence type="ECO:0000259" key="2">
    <source>
        <dbReference type="Pfam" id="PF20151"/>
    </source>
</evidence>
<keyword evidence="1" id="KW-0472">Membrane</keyword>
<name>A0A8H5ESV2_9AGAR</name>
<dbReference type="Proteomes" id="UP000567179">
    <property type="component" value="Unassembled WGS sequence"/>
</dbReference>
<evidence type="ECO:0000313" key="3">
    <source>
        <dbReference type="EMBL" id="KAF5311114.1"/>
    </source>
</evidence>
<keyword evidence="1" id="KW-0812">Transmembrane</keyword>
<keyword evidence="4" id="KW-1185">Reference proteome</keyword>
<keyword evidence="1" id="KW-1133">Transmembrane helix</keyword>
<proteinExistence type="predicted"/>
<organism evidence="3 4">
    <name type="scientific">Psilocybe cf. subviscida</name>
    <dbReference type="NCBI Taxonomy" id="2480587"/>
    <lineage>
        <taxon>Eukaryota</taxon>
        <taxon>Fungi</taxon>
        <taxon>Dikarya</taxon>
        <taxon>Basidiomycota</taxon>
        <taxon>Agaricomycotina</taxon>
        <taxon>Agaricomycetes</taxon>
        <taxon>Agaricomycetidae</taxon>
        <taxon>Agaricales</taxon>
        <taxon>Agaricineae</taxon>
        <taxon>Strophariaceae</taxon>
        <taxon>Psilocybe</taxon>
    </lineage>
</organism>
<reference evidence="3 4" key="1">
    <citation type="journal article" date="2020" name="ISME J.">
        <title>Uncovering the hidden diversity of litter-decomposition mechanisms in mushroom-forming fungi.</title>
        <authorList>
            <person name="Floudas D."/>
            <person name="Bentzer J."/>
            <person name="Ahren D."/>
            <person name="Johansson T."/>
            <person name="Persson P."/>
            <person name="Tunlid A."/>
        </authorList>
    </citation>
    <scope>NUCLEOTIDE SEQUENCE [LARGE SCALE GENOMIC DNA]</scope>
    <source>
        <strain evidence="3 4">CBS 101986</strain>
    </source>
</reference>
<dbReference type="AlphaFoldDB" id="A0A8H5ESV2"/>
<evidence type="ECO:0000256" key="1">
    <source>
        <dbReference type="SAM" id="Phobius"/>
    </source>
</evidence>
<dbReference type="OrthoDB" id="3350812at2759"/>
<feature type="transmembrane region" description="Helical" evidence="1">
    <location>
        <begin position="88"/>
        <end position="110"/>
    </location>
</feature>
<dbReference type="EMBL" id="JAACJJ010000057">
    <property type="protein sequence ID" value="KAF5311114.1"/>
    <property type="molecule type" value="Genomic_DNA"/>
</dbReference>
<comment type="caution">
    <text evidence="3">The sequence shown here is derived from an EMBL/GenBank/DDBJ whole genome shotgun (WGS) entry which is preliminary data.</text>
</comment>
<accession>A0A8H5ESV2</accession>
<protein>
    <recommendedName>
        <fullName evidence="2">DUF6533 domain-containing protein</fullName>
    </recommendedName>
</protein>
<gene>
    <name evidence="3" type="ORF">D9619_007984</name>
</gene>
<feature type="transmembrane region" description="Helical" evidence="1">
    <location>
        <begin position="169"/>
        <end position="191"/>
    </location>
</feature>
<dbReference type="Pfam" id="PF20151">
    <property type="entry name" value="DUF6533"/>
    <property type="match status" value="1"/>
</dbReference>
<evidence type="ECO:0000313" key="4">
    <source>
        <dbReference type="Proteomes" id="UP000567179"/>
    </source>
</evidence>
<sequence>MASGQDTEAILTAIRGVTAVKYADGAAVAMFVYDYILTLEMEIELVWKSKWNWIKYVYLFQRYLPFVDTVFLSVFIKSGNKGASECWHLYFADSFVMIIGMCASEIILTVRVWALWNRDKRMTVLLPVCYAVCIVPTFVAMYFFCESLTFGEAPYPGFRGCFPTGAKRYVVYCWALLLVYNCLIMLLMTFPGLQASIFGNSSLSRTVYKDGLWHYIYLFVWSIINIGISATQPPATRSVIASVERVLHSMLASRVLLHMRDHSRQMEYASDMKMSADNARNPENVILEPIGPKYRGRIL</sequence>